<protein>
    <recommendedName>
        <fullName evidence="1">Enoyl reductase (ER) domain-containing protein</fullName>
    </recommendedName>
</protein>
<dbReference type="InterPro" id="IPR036291">
    <property type="entry name" value="NAD(P)-bd_dom_sf"/>
</dbReference>
<keyword evidence="3" id="KW-1185">Reference proteome</keyword>
<evidence type="ECO:0000313" key="3">
    <source>
        <dbReference type="Proteomes" id="UP001590951"/>
    </source>
</evidence>
<dbReference type="SUPFAM" id="SSF51735">
    <property type="entry name" value="NAD(P)-binding Rossmann-fold domains"/>
    <property type="match status" value="1"/>
</dbReference>
<dbReference type="Pfam" id="PF00107">
    <property type="entry name" value="ADH_zinc_N"/>
    <property type="match status" value="1"/>
</dbReference>
<name>A0ABR4BFW6_9LECA</name>
<dbReference type="InterPro" id="IPR013149">
    <property type="entry name" value="ADH-like_C"/>
</dbReference>
<dbReference type="InterPro" id="IPR020843">
    <property type="entry name" value="ER"/>
</dbReference>
<dbReference type="PANTHER" id="PTHR45033">
    <property type="match status" value="1"/>
</dbReference>
<sequence length="395" mass="42352">MPSNMGRRADMLPSITSQWTVEGKSGFDSLKPNEKASIPELGDTECLVHFHYASLNYRDLIITKGKYLFGSKIGVVPVSDGAGTVEAVGSRVTRFKPGDKVLTLINQGHLSGAPTPSIVENGGVGGKVDGVLRQYGAFNEQGLVAMPSSLDFKQASTLPVAALTAWNSLYGLESRALKPGDTVLTQGTGGVSLFALQFAKAAGARVIATTSSDSKAEILRNLGADHAINYKEDPNWGETARSLTPDNLGVHHILEIGGPNTLSQSFKAIKMDGVISIIGFMGGYSKNQPSFVECLSHICTTRGVLAGSRQQFEEMNAAIDASGIKPVVDEKVFAFEDVREAYQYMWEQKHFGKVTIQVDSLPESHPFSDSGVVRSETLWRNMSNGHDPSDPVAGC</sequence>
<dbReference type="PANTHER" id="PTHR45033:SF2">
    <property type="entry name" value="ZINC-TYPE ALCOHOL DEHYDROGENASE-LIKE PROTEIN C1773.06C"/>
    <property type="match status" value="1"/>
</dbReference>
<dbReference type="Gene3D" id="3.90.180.10">
    <property type="entry name" value="Medium-chain alcohol dehydrogenases, catalytic domain"/>
    <property type="match status" value="1"/>
</dbReference>
<evidence type="ECO:0000259" key="1">
    <source>
        <dbReference type="SMART" id="SM00829"/>
    </source>
</evidence>
<dbReference type="Proteomes" id="UP001590951">
    <property type="component" value="Unassembled WGS sequence"/>
</dbReference>
<evidence type="ECO:0000313" key="2">
    <source>
        <dbReference type="EMBL" id="KAL2056737.1"/>
    </source>
</evidence>
<dbReference type="EMBL" id="JBHFEH010000007">
    <property type="protein sequence ID" value="KAL2056737.1"/>
    <property type="molecule type" value="Genomic_DNA"/>
</dbReference>
<dbReference type="CDD" id="cd08276">
    <property type="entry name" value="MDR7"/>
    <property type="match status" value="1"/>
</dbReference>
<dbReference type="InterPro" id="IPR013154">
    <property type="entry name" value="ADH-like_N"/>
</dbReference>
<dbReference type="Pfam" id="PF08240">
    <property type="entry name" value="ADH_N"/>
    <property type="match status" value="1"/>
</dbReference>
<feature type="domain" description="Enoyl reductase (ER)" evidence="1">
    <location>
        <begin position="25"/>
        <end position="356"/>
    </location>
</feature>
<dbReference type="InterPro" id="IPR052711">
    <property type="entry name" value="Zinc_ADH-like"/>
</dbReference>
<proteinExistence type="predicted"/>
<accession>A0ABR4BFW6</accession>
<dbReference type="Gene3D" id="3.40.50.720">
    <property type="entry name" value="NAD(P)-binding Rossmann-like Domain"/>
    <property type="match status" value="1"/>
</dbReference>
<organism evidence="2 3">
    <name type="scientific">Lepraria finkii</name>
    <dbReference type="NCBI Taxonomy" id="1340010"/>
    <lineage>
        <taxon>Eukaryota</taxon>
        <taxon>Fungi</taxon>
        <taxon>Dikarya</taxon>
        <taxon>Ascomycota</taxon>
        <taxon>Pezizomycotina</taxon>
        <taxon>Lecanoromycetes</taxon>
        <taxon>OSLEUM clade</taxon>
        <taxon>Lecanoromycetidae</taxon>
        <taxon>Lecanorales</taxon>
        <taxon>Lecanorineae</taxon>
        <taxon>Stereocaulaceae</taxon>
        <taxon>Lepraria</taxon>
    </lineage>
</organism>
<reference evidence="2 3" key="1">
    <citation type="submission" date="2024-09" db="EMBL/GenBank/DDBJ databases">
        <title>Rethinking Asexuality: The Enigmatic Case of Functional Sexual Genes in Lepraria (Stereocaulaceae).</title>
        <authorList>
            <person name="Doellman M."/>
            <person name="Sun Y."/>
            <person name="Barcenas-Pena A."/>
            <person name="Lumbsch H.T."/>
            <person name="Grewe F."/>
        </authorList>
    </citation>
    <scope>NUCLEOTIDE SEQUENCE [LARGE SCALE GENOMIC DNA]</scope>
    <source>
        <strain evidence="2 3">Grewe 0041</strain>
    </source>
</reference>
<dbReference type="InterPro" id="IPR011032">
    <property type="entry name" value="GroES-like_sf"/>
</dbReference>
<gene>
    <name evidence="2" type="ORF">ABVK25_003131</name>
</gene>
<dbReference type="SUPFAM" id="SSF50129">
    <property type="entry name" value="GroES-like"/>
    <property type="match status" value="1"/>
</dbReference>
<dbReference type="SMART" id="SM00829">
    <property type="entry name" value="PKS_ER"/>
    <property type="match status" value="1"/>
</dbReference>
<comment type="caution">
    <text evidence="2">The sequence shown here is derived from an EMBL/GenBank/DDBJ whole genome shotgun (WGS) entry which is preliminary data.</text>
</comment>